<dbReference type="AlphaFoldDB" id="A0A5C7IBA1"/>
<accession>A0A5C7IBA1</accession>
<name>A0A5C7IBA1_9ROSI</name>
<dbReference type="Proteomes" id="UP000323000">
    <property type="component" value="Chromosome 3"/>
</dbReference>
<feature type="region of interest" description="Disordered" evidence="1">
    <location>
        <begin position="27"/>
        <end position="60"/>
    </location>
</feature>
<keyword evidence="3" id="KW-1185">Reference proteome</keyword>
<proteinExistence type="predicted"/>
<organism evidence="2 3">
    <name type="scientific">Acer yangbiense</name>
    <dbReference type="NCBI Taxonomy" id="1000413"/>
    <lineage>
        <taxon>Eukaryota</taxon>
        <taxon>Viridiplantae</taxon>
        <taxon>Streptophyta</taxon>
        <taxon>Embryophyta</taxon>
        <taxon>Tracheophyta</taxon>
        <taxon>Spermatophyta</taxon>
        <taxon>Magnoliopsida</taxon>
        <taxon>eudicotyledons</taxon>
        <taxon>Gunneridae</taxon>
        <taxon>Pentapetalae</taxon>
        <taxon>rosids</taxon>
        <taxon>malvids</taxon>
        <taxon>Sapindales</taxon>
        <taxon>Sapindaceae</taxon>
        <taxon>Hippocastanoideae</taxon>
        <taxon>Acereae</taxon>
        <taxon>Acer</taxon>
    </lineage>
</organism>
<evidence type="ECO:0000256" key="1">
    <source>
        <dbReference type="SAM" id="MobiDB-lite"/>
    </source>
</evidence>
<evidence type="ECO:0000313" key="3">
    <source>
        <dbReference type="Proteomes" id="UP000323000"/>
    </source>
</evidence>
<evidence type="ECO:0000313" key="2">
    <source>
        <dbReference type="EMBL" id="TXG66428.1"/>
    </source>
</evidence>
<sequence>MSLVTDSPVHSSSSDDFAAFFYAELKSNSSASSPDEEDEDDESKDGEAEDDNELEGKRVKRCKVEMSGNIKEHVSTSHETLEHKTDKSLKMDICTHPGSFLCGKTLEEEPGVALGYINKVYSFLNDQRIVYELGGDLAGRDVRQVLKGEMEPRGETRAHNIHRYMNWLFQLKPNGLDDEFKDEMDVVETLEPTDVERQQLHMIGFDNNMYMGPNIHLGRGLLDEN</sequence>
<feature type="compositionally biased region" description="Acidic residues" evidence="1">
    <location>
        <begin position="34"/>
        <end position="53"/>
    </location>
</feature>
<gene>
    <name evidence="2" type="ORF">EZV62_007703</name>
</gene>
<comment type="caution">
    <text evidence="2">The sequence shown here is derived from an EMBL/GenBank/DDBJ whole genome shotgun (WGS) entry which is preliminary data.</text>
</comment>
<reference evidence="3" key="1">
    <citation type="journal article" date="2019" name="Gigascience">
        <title>De novo genome assembly of the endangered Acer yangbiense, a plant species with extremely small populations endemic to Yunnan Province, China.</title>
        <authorList>
            <person name="Yang J."/>
            <person name="Wariss H.M."/>
            <person name="Tao L."/>
            <person name="Zhang R."/>
            <person name="Yun Q."/>
            <person name="Hollingsworth P."/>
            <person name="Dao Z."/>
            <person name="Luo G."/>
            <person name="Guo H."/>
            <person name="Ma Y."/>
            <person name="Sun W."/>
        </authorList>
    </citation>
    <scope>NUCLEOTIDE SEQUENCE [LARGE SCALE GENOMIC DNA]</scope>
    <source>
        <strain evidence="3">cv. Malutang</strain>
    </source>
</reference>
<protein>
    <submittedName>
        <fullName evidence="2">Uncharacterized protein</fullName>
    </submittedName>
</protein>
<dbReference type="EMBL" id="VAHF01000003">
    <property type="protein sequence ID" value="TXG66428.1"/>
    <property type="molecule type" value="Genomic_DNA"/>
</dbReference>